<feature type="compositionally biased region" description="Polar residues" evidence="1">
    <location>
        <begin position="373"/>
        <end position="400"/>
    </location>
</feature>
<feature type="region of interest" description="Disordered" evidence="1">
    <location>
        <begin position="777"/>
        <end position="813"/>
    </location>
</feature>
<feature type="region of interest" description="Disordered" evidence="1">
    <location>
        <begin position="354"/>
        <end position="433"/>
    </location>
</feature>
<comment type="caution">
    <text evidence="2">The sequence shown here is derived from an EMBL/GenBank/DDBJ whole genome shotgun (WGS) entry which is preliminary data.</text>
</comment>
<feature type="compositionally biased region" description="Polar residues" evidence="1">
    <location>
        <begin position="648"/>
        <end position="674"/>
    </location>
</feature>
<feature type="compositionally biased region" description="Low complexity" evidence="1">
    <location>
        <begin position="20"/>
        <end position="44"/>
    </location>
</feature>
<feature type="compositionally biased region" description="Low complexity" evidence="1">
    <location>
        <begin position="88"/>
        <end position="114"/>
    </location>
</feature>
<dbReference type="EMBL" id="JAACJJ010000014">
    <property type="protein sequence ID" value="KAF5327086.1"/>
    <property type="molecule type" value="Genomic_DNA"/>
</dbReference>
<feature type="region of interest" description="Disordered" evidence="1">
    <location>
        <begin position="1"/>
        <end position="67"/>
    </location>
</feature>
<accession>A0A8H5F803</accession>
<evidence type="ECO:0000313" key="3">
    <source>
        <dbReference type="Proteomes" id="UP000567179"/>
    </source>
</evidence>
<feature type="region of interest" description="Disordered" evidence="1">
    <location>
        <begin position="563"/>
        <end position="583"/>
    </location>
</feature>
<feature type="region of interest" description="Disordered" evidence="1">
    <location>
        <begin position="495"/>
        <end position="516"/>
    </location>
</feature>
<evidence type="ECO:0000256" key="1">
    <source>
        <dbReference type="SAM" id="MobiDB-lite"/>
    </source>
</evidence>
<reference evidence="2 3" key="1">
    <citation type="journal article" date="2020" name="ISME J.">
        <title>Uncovering the hidden diversity of litter-decomposition mechanisms in mushroom-forming fungi.</title>
        <authorList>
            <person name="Floudas D."/>
            <person name="Bentzer J."/>
            <person name="Ahren D."/>
            <person name="Johansson T."/>
            <person name="Persson P."/>
            <person name="Tunlid A."/>
        </authorList>
    </citation>
    <scope>NUCLEOTIDE SEQUENCE [LARGE SCALE GENOMIC DNA]</scope>
    <source>
        <strain evidence="2 3">CBS 101986</strain>
    </source>
</reference>
<protein>
    <submittedName>
        <fullName evidence="2">Uncharacterized protein</fullName>
    </submittedName>
</protein>
<feature type="region of interest" description="Disordered" evidence="1">
    <location>
        <begin position="79"/>
        <end position="155"/>
    </location>
</feature>
<dbReference type="Proteomes" id="UP000567179">
    <property type="component" value="Unassembled WGS sequence"/>
</dbReference>
<feature type="compositionally biased region" description="Polar residues" evidence="1">
    <location>
        <begin position="505"/>
        <end position="515"/>
    </location>
</feature>
<feature type="compositionally biased region" description="Basic and acidic residues" evidence="1">
    <location>
        <begin position="356"/>
        <end position="368"/>
    </location>
</feature>
<feature type="region of interest" description="Disordered" evidence="1">
    <location>
        <begin position="174"/>
        <end position="196"/>
    </location>
</feature>
<feature type="region of interest" description="Disordered" evidence="1">
    <location>
        <begin position="256"/>
        <end position="294"/>
    </location>
</feature>
<feature type="region of interest" description="Disordered" evidence="1">
    <location>
        <begin position="648"/>
        <end position="677"/>
    </location>
</feature>
<keyword evidence="3" id="KW-1185">Reference proteome</keyword>
<proteinExistence type="predicted"/>
<name>A0A8H5F803_9AGAR</name>
<dbReference type="OrthoDB" id="3264780at2759"/>
<organism evidence="2 3">
    <name type="scientific">Psilocybe cf. subviscida</name>
    <dbReference type="NCBI Taxonomy" id="2480587"/>
    <lineage>
        <taxon>Eukaryota</taxon>
        <taxon>Fungi</taxon>
        <taxon>Dikarya</taxon>
        <taxon>Basidiomycota</taxon>
        <taxon>Agaricomycotina</taxon>
        <taxon>Agaricomycetes</taxon>
        <taxon>Agaricomycetidae</taxon>
        <taxon>Agaricales</taxon>
        <taxon>Agaricineae</taxon>
        <taxon>Strophariaceae</taxon>
        <taxon>Psilocybe</taxon>
    </lineage>
</organism>
<feature type="region of interest" description="Disordered" evidence="1">
    <location>
        <begin position="688"/>
        <end position="707"/>
    </location>
</feature>
<feature type="compositionally biased region" description="Low complexity" evidence="1">
    <location>
        <begin position="401"/>
        <end position="433"/>
    </location>
</feature>
<feature type="compositionally biased region" description="Low complexity" evidence="1">
    <location>
        <begin position="563"/>
        <end position="577"/>
    </location>
</feature>
<dbReference type="AlphaFoldDB" id="A0A8H5F803"/>
<evidence type="ECO:0000313" key="2">
    <source>
        <dbReference type="EMBL" id="KAF5327086.1"/>
    </source>
</evidence>
<gene>
    <name evidence="2" type="ORF">D9619_004501</name>
</gene>
<feature type="compositionally biased region" description="Low complexity" evidence="1">
    <location>
        <begin position="779"/>
        <end position="809"/>
    </location>
</feature>
<sequence length="914" mass="96205">MSDDEDSLFGSPPPSPHAGRPASPSLALPRSSSSGSRPSTSTAPLTQNVGTIALPGSHPDSELPMNPLALSLNHGIVQWPPAHTQPHAAASPYVPYTPSSSSAPSASSTRASTPRPAPPKKATKKRRKESSPPPKPTGPEFVLPDPSEPPPTHFLRNQENLLGRAGRVAGVKPAAITHTRGTSSSNPILIEDNEPDTPIIGRRARERTREKSSQPYIDPALLTAPTNQEIVQVLIGQKDIFPILEGVLKLVMRSTPGGSNTRPTPQPTPTLPVRTGFERRHPAAPPLPTYNYPTKKRKLNRVPAGAADWDVPYPFEAGDGPESYHNTWERERGKRLISELIKLIKNAARKAATKKYLQEQEAHRREQEPSPFGDTSTFPPWLQSSKQPSTTVLQDASNSVTSHAPDPTPSTSTSANTTTTSSTTSTPTPETSDTAFNQLMASLSSAIPDAQQTSVNPLYVSQQQDKTDGISGVDQPIFDTWMSFLETLPMSFNGTPSTSATSASGDQSSQCSTPGVSDFDFGSMQMSGLDASIGNLSFAQASEDYDAMIASIFNAPPGPAAAVADTTPTSSSTSGPVIASPPPFDDSLIDPSLMDLSMSIPSSSSTFPISLTTTMATAAGTDSDFSAMMGLNARGLDGGFAVSQLQNHTQVQAQAPSPGASTSSIGNNDPSTPASAVWDLSTPDVFIGGSGGGGVHGEHGGSEGGFSTGDLAGMWRSTMWDYNTGIAHHGATTDWIGSNGATAEFATADFDFGETVQAPRIDKGKQRAVECESLMASMTPTPGSGITPASSSSATGASSSSSTTISSSTPMPLRQIPIPPTESIISTLLQTPAGTPGLSAALSGTSLFVPKAVAPARHLQLRKDDVVKRAQERRRQLKEELDAVKTRLWETTIEQAGIMTLMHRLDETQARKAS</sequence>